<dbReference type="PANTHER" id="PTHR30290">
    <property type="entry name" value="PERIPLASMIC BINDING COMPONENT OF ABC TRANSPORTER"/>
    <property type="match status" value="1"/>
</dbReference>
<feature type="signal peptide" evidence="1">
    <location>
        <begin position="1"/>
        <end position="29"/>
    </location>
</feature>
<dbReference type="PIRSF" id="PIRSF002741">
    <property type="entry name" value="MppA"/>
    <property type="match status" value="1"/>
</dbReference>
<dbReference type="SUPFAM" id="SSF53850">
    <property type="entry name" value="Periplasmic binding protein-like II"/>
    <property type="match status" value="1"/>
</dbReference>
<dbReference type="InterPro" id="IPR030678">
    <property type="entry name" value="Peptide/Ni-bd"/>
</dbReference>
<proteinExistence type="predicted"/>
<accession>A0ABN2QG75</accession>
<keyword evidence="1" id="KW-0732">Signal</keyword>
<dbReference type="Gene3D" id="3.40.190.10">
    <property type="entry name" value="Periplasmic binding protein-like II"/>
    <property type="match status" value="1"/>
</dbReference>
<dbReference type="EMBL" id="BAAAPB010000001">
    <property type="protein sequence ID" value="GAA1950595.1"/>
    <property type="molecule type" value="Genomic_DNA"/>
</dbReference>
<dbReference type="InterPro" id="IPR039424">
    <property type="entry name" value="SBP_5"/>
</dbReference>
<name>A0ABN2QG75_9ACTN</name>
<dbReference type="CDD" id="cd00995">
    <property type="entry name" value="PBP2_NikA_DppA_OppA_like"/>
    <property type="match status" value="1"/>
</dbReference>
<evidence type="ECO:0000259" key="2">
    <source>
        <dbReference type="Pfam" id="PF00496"/>
    </source>
</evidence>
<sequence length="532" mass="53801">MRPVRSSAILALSLSVAAVGLTACGGGSAGSSGSGGSKYADGKTFTLALSADPGALDPQGSASSPLFQVTKFAYDTLVSVDAKGEVTSGLASKWSVSGTTVTFDIGQGITCADGAPFTAQTAVDNITYVEDPKNKSPFLGVFVPAGATAKASGSTVTVTLATASPFVLDSFANLPMVCDAGMKDRASLKDATNGTGPYTLKEGVPGDHYTYAIRKGYTWGPAGAKTSTKGMPATIEVKIVPNETTAANELLSGALNAAAIHGADATRLEAAKLDHDDAEAIVGEQWYNHNAGHATSDPAVREALTKSLDLAQLQKVITSDRGGPATQLAVVAPAGCTGSSVEGNVAATDVAAAESALDAAGYVKGADGMRAKAGKPLSLSFIYDSSLGSGGSAAAELAVAAWKKIGVAVKAKQLDETGVVNAMFGTGDWDVSWEPLNINTPEQGVPFFSGPTVKGGGNNMAAITNADYDAGVKKAMGEVGVQSCPDWLAAEAALFKANDLVLFANSVLPFFAKGAELDVLGSVVPTSIRMLG</sequence>
<gene>
    <name evidence="3" type="ORF">GCM10009798_07440</name>
</gene>
<evidence type="ECO:0000256" key="1">
    <source>
        <dbReference type="SAM" id="SignalP"/>
    </source>
</evidence>
<evidence type="ECO:0000313" key="4">
    <source>
        <dbReference type="Proteomes" id="UP001500571"/>
    </source>
</evidence>
<dbReference type="RefSeq" id="WP_344042539.1">
    <property type="nucleotide sequence ID" value="NZ_BAAAPB010000001.1"/>
</dbReference>
<keyword evidence="4" id="KW-1185">Reference proteome</keyword>
<reference evidence="3 4" key="1">
    <citation type="journal article" date="2019" name="Int. J. Syst. Evol. Microbiol.">
        <title>The Global Catalogue of Microorganisms (GCM) 10K type strain sequencing project: providing services to taxonomists for standard genome sequencing and annotation.</title>
        <authorList>
            <consortium name="The Broad Institute Genomics Platform"/>
            <consortium name="The Broad Institute Genome Sequencing Center for Infectious Disease"/>
            <person name="Wu L."/>
            <person name="Ma J."/>
        </authorList>
    </citation>
    <scope>NUCLEOTIDE SEQUENCE [LARGE SCALE GENOMIC DNA]</scope>
    <source>
        <strain evidence="3 4">JCM 15309</strain>
    </source>
</reference>
<comment type="caution">
    <text evidence="3">The sequence shown here is derived from an EMBL/GenBank/DDBJ whole genome shotgun (WGS) entry which is preliminary data.</text>
</comment>
<dbReference type="InterPro" id="IPR000914">
    <property type="entry name" value="SBP_5_dom"/>
</dbReference>
<dbReference type="Proteomes" id="UP001500571">
    <property type="component" value="Unassembled WGS sequence"/>
</dbReference>
<dbReference type="PROSITE" id="PS51257">
    <property type="entry name" value="PROKAR_LIPOPROTEIN"/>
    <property type="match status" value="1"/>
</dbReference>
<protein>
    <submittedName>
        <fullName evidence="3">ABC transporter substrate-binding protein</fullName>
    </submittedName>
</protein>
<dbReference type="Pfam" id="PF00496">
    <property type="entry name" value="SBP_bac_5"/>
    <property type="match status" value="1"/>
</dbReference>
<dbReference type="Gene3D" id="3.10.105.10">
    <property type="entry name" value="Dipeptide-binding Protein, Domain 3"/>
    <property type="match status" value="1"/>
</dbReference>
<evidence type="ECO:0000313" key="3">
    <source>
        <dbReference type="EMBL" id="GAA1950595.1"/>
    </source>
</evidence>
<organism evidence="3 4">
    <name type="scientific">Nocardioides panacihumi</name>
    <dbReference type="NCBI Taxonomy" id="400774"/>
    <lineage>
        <taxon>Bacteria</taxon>
        <taxon>Bacillati</taxon>
        <taxon>Actinomycetota</taxon>
        <taxon>Actinomycetes</taxon>
        <taxon>Propionibacteriales</taxon>
        <taxon>Nocardioidaceae</taxon>
        <taxon>Nocardioides</taxon>
    </lineage>
</organism>
<feature type="chain" id="PRO_5045593692" evidence="1">
    <location>
        <begin position="30"/>
        <end position="532"/>
    </location>
</feature>
<feature type="domain" description="Solute-binding protein family 5" evidence="2">
    <location>
        <begin position="86"/>
        <end position="442"/>
    </location>
</feature>